<sequence>METDEDDDKHVFYDEPMSATFNELCKFIPIHGRLRDQHVSAQTCQQQKLTFDLPSIYLQTWKLPDTDSSQFTSHCGQSLILPPPIPSSNIM</sequence>
<gene>
    <name evidence="1" type="ORF">DERYTH_LOCUS19025</name>
</gene>
<name>A0A9N9NY53_9GLOM</name>
<evidence type="ECO:0000313" key="1">
    <source>
        <dbReference type="EMBL" id="CAG8774603.1"/>
    </source>
</evidence>
<reference evidence="1" key="1">
    <citation type="submission" date="2021-06" db="EMBL/GenBank/DDBJ databases">
        <authorList>
            <person name="Kallberg Y."/>
            <person name="Tangrot J."/>
            <person name="Rosling A."/>
        </authorList>
    </citation>
    <scope>NUCLEOTIDE SEQUENCE</scope>
    <source>
        <strain evidence="1">MA453B</strain>
    </source>
</reference>
<dbReference type="Proteomes" id="UP000789405">
    <property type="component" value="Unassembled WGS sequence"/>
</dbReference>
<dbReference type="AlphaFoldDB" id="A0A9N9NY53"/>
<evidence type="ECO:0000313" key="2">
    <source>
        <dbReference type="Proteomes" id="UP000789405"/>
    </source>
</evidence>
<dbReference type="EMBL" id="CAJVPY010020188">
    <property type="protein sequence ID" value="CAG8774603.1"/>
    <property type="molecule type" value="Genomic_DNA"/>
</dbReference>
<comment type="caution">
    <text evidence="1">The sequence shown here is derived from an EMBL/GenBank/DDBJ whole genome shotgun (WGS) entry which is preliminary data.</text>
</comment>
<proteinExistence type="predicted"/>
<protein>
    <submittedName>
        <fullName evidence="1">16652_t:CDS:1</fullName>
    </submittedName>
</protein>
<accession>A0A9N9NY53</accession>
<organism evidence="1 2">
    <name type="scientific">Dentiscutata erythropus</name>
    <dbReference type="NCBI Taxonomy" id="1348616"/>
    <lineage>
        <taxon>Eukaryota</taxon>
        <taxon>Fungi</taxon>
        <taxon>Fungi incertae sedis</taxon>
        <taxon>Mucoromycota</taxon>
        <taxon>Glomeromycotina</taxon>
        <taxon>Glomeromycetes</taxon>
        <taxon>Diversisporales</taxon>
        <taxon>Gigasporaceae</taxon>
        <taxon>Dentiscutata</taxon>
    </lineage>
</organism>
<feature type="non-terminal residue" evidence="1">
    <location>
        <position position="91"/>
    </location>
</feature>
<keyword evidence="2" id="KW-1185">Reference proteome</keyword>